<accession>A0A8T0HMC6</accession>
<keyword evidence="4" id="KW-1185">Reference proteome</keyword>
<dbReference type="EMBL" id="CM026426">
    <property type="protein sequence ID" value="KAG0571854.1"/>
    <property type="molecule type" value="Genomic_DNA"/>
</dbReference>
<name>A0A8T0HMC6_CERPU</name>
<evidence type="ECO:0000256" key="1">
    <source>
        <dbReference type="SAM" id="Coils"/>
    </source>
</evidence>
<feature type="region of interest" description="Disordered" evidence="2">
    <location>
        <begin position="102"/>
        <end position="146"/>
    </location>
</feature>
<evidence type="ECO:0000313" key="3">
    <source>
        <dbReference type="EMBL" id="KAG0571853.1"/>
    </source>
</evidence>
<feature type="compositionally biased region" description="Low complexity" evidence="2">
    <location>
        <begin position="474"/>
        <end position="492"/>
    </location>
</feature>
<reference evidence="3" key="1">
    <citation type="submission" date="2020-06" db="EMBL/GenBank/DDBJ databases">
        <title>WGS assembly of Ceratodon purpureus strain R40.</title>
        <authorList>
            <person name="Carey S.B."/>
            <person name="Jenkins J."/>
            <person name="Shu S."/>
            <person name="Lovell J.T."/>
            <person name="Sreedasyam A."/>
            <person name="Maumus F."/>
            <person name="Tiley G.P."/>
            <person name="Fernandez-Pozo N."/>
            <person name="Barry K."/>
            <person name="Chen C."/>
            <person name="Wang M."/>
            <person name="Lipzen A."/>
            <person name="Daum C."/>
            <person name="Saski C.A."/>
            <person name="Payton A.C."/>
            <person name="Mcbreen J.C."/>
            <person name="Conrad R.E."/>
            <person name="Kollar L.M."/>
            <person name="Olsson S."/>
            <person name="Huttunen S."/>
            <person name="Landis J.B."/>
            <person name="Wickett N.J."/>
            <person name="Johnson M.G."/>
            <person name="Rensing S.A."/>
            <person name="Grimwood J."/>
            <person name="Schmutz J."/>
            <person name="Mcdaniel S.F."/>
        </authorList>
    </citation>
    <scope>NUCLEOTIDE SEQUENCE</scope>
    <source>
        <strain evidence="3">R40</strain>
    </source>
</reference>
<dbReference type="Proteomes" id="UP000822688">
    <property type="component" value="Chromosome V"/>
</dbReference>
<proteinExistence type="predicted"/>
<dbReference type="EMBL" id="CM026426">
    <property type="protein sequence ID" value="KAG0571853.1"/>
    <property type="molecule type" value="Genomic_DNA"/>
</dbReference>
<evidence type="ECO:0000256" key="2">
    <source>
        <dbReference type="SAM" id="MobiDB-lite"/>
    </source>
</evidence>
<feature type="compositionally biased region" description="Polar residues" evidence="2">
    <location>
        <begin position="102"/>
        <end position="112"/>
    </location>
</feature>
<comment type="caution">
    <text evidence="3">The sequence shown here is derived from an EMBL/GenBank/DDBJ whole genome shotgun (WGS) entry which is preliminary data.</text>
</comment>
<dbReference type="AlphaFoldDB" id="A0A8T0HMC6"/>
<feature type="region of interest" description="Disordered" evidence="2">
    <location>
        <begin position="474"/>
        <end position="498"/>
    </location>
</feature>
<feature type="region of interest" description="Disordered" evidence="2">
    <location>
        <begin position="567"/>
        <end position="593"/>
    </location>
</feature>
<organism evidence="3 4">
    <name type="scientific">Ceratodon purpureus</name>
    <name type="common">Fire moss</name>
    <name type="synonym">Dicranum purpureum</name>
    <dbReference type="NCBI Taxonomy" id="3225"/>
    <lineage>
        <taxon>Eukaryota</taxon>
        <taxon>Viridiplantae</taxon>
        <taxon>Streptophyta</taxon>
        <taxon>Embryophyta</taxon>
        <taxon>Bryophyta</taxon>
        <taxon>Bryophytina</taxon>
        <taxon>Bryopsida</taxon>
        <taxon>Dicranidae</taxon>
        <taxon>Pseudoditrichales</taxon>
        <taxon>Ditrichaceae</taxon>
        <taxon>Ceratodon</taxon>
    </lineage>
</organism>
<protein>
    <submittedName>
        <fullName evidence="3">Uncharacterized protein</fullName>
    </submittedName>
</protein>
<feature type="coiled-coil region" evidence="1">
    <location>
        <begin position="35"/>
        <end position="62"/>
    </location>
</feature>
<gene>
    <name evidence="3" type="ORF">KC19_VG048400</name>
</gene>
<feature type="compositionally biased region" description="Basic and acidic residues" evidence="2">
    <location>
        <begin position="578"/>
        <end position="593"/>
    </location>
</feature>
<feature type="compositionally biased region" description="Polar residues" evidence="2">
    <location>
        <begin position="127"/>
        <end position="145"/>
    </location>
</feature>
<sequence length="629" mass="67998">MSQGEDVLSLVAERDELLQKVAENAEKAASDADVMAQLRDSLAKVAAEKQQVESELNLAQDAFNSRYTSGKAPSKRYSATFTHQLNPLEDVSNVGIVDSGQVRSNMTGSKRNSAAHAAASTRASLSGPSRKTSSATPSRKNSTVGPSDAFYRAIIDEGLPKTLIGATPAVGRSRRASLVGTDARRPSLLVQSNAEDLTQRASILSENSAEVLFQKASILAENNAEALVERASMLSENTADALAQRASVLAESTAVALADTASVLAENTTDVLAQRASILAEAADLIPKRASILTQSVLEALPQRPSLLAERVFTRKFSGAPMENVIDAPMRRLSGAGASRKNSTALISRRSSTAGLPFSVQESEDLARRSLSLRPTLGVAGTSRRNSSKFTGSRIGSGVLPDQLQEKLEILESEIMEAKRNSLLGGSFNEGVVIEDPEYDQPDVYSMPLVSRRASVPIPECGRKYSYMSSGIAAEAGGGSRSSTRSGSSRGSRLAEEAANKERIANLKARVSMLECERERERVAALQASKVHDKNEEMMQRIQQLESALQQAHEDYKILSNETKQLQSRKMTVDGGDQDDRCSHRGSDNRKKCPQDLLRDLEFEIEKKRSDLEIAEFSMQVICSPHCIL</sequence>
<feature type="compositionally biased region" description="Low complexity" evidence="2">
    <location>
        <begin position="114"/>
        <end position="126"/>
    </location>
</feature>
<keyword evidence="1" id="KW-0175">Coiled coil</keyword>
<evidence type="ECO:0000313" key="4">
    <source>
        <dbReference type="Proteomes" id="UP000822688"/>
    </source>
</evidence>